<dbReference type="Gene3D" id="3.30.1330.120">
    <property type="entry name" value="2-methylcitrate dehydratase PrpD"/>
    <property type="match status" value="1"/>
</dbReference>
<gene>
    <name evidence="4" type="primary">prpD_2</name>
    <name evidence="4" type="ORF">NCTC10821_05120</name>
</gene>
<dbReference type="PANTHER" id="PTHR16943:SF8">
    <property type="entry name" value="2-METHYLCITRATE DEHYDRATASE"/>
    <property type="match status" value="1"/>
</dbReference>
<evidence type="ECO:0000259" key="2">
    <source>
        <dbReference type="Pfam" id="PF03972"/>
    </source>
</evidence>
<dbReference type="Gene3D" id="1.10.4100.10">
    <property type="entry name" value="2-methylcitrate dehydratase PrpD"/>
    <property type="match status" value="1"/>
</dbReference>
<dbReference type="Pfam" id="PF03972">
    <property type="entry name" value="MmgE_PrpD_N"/>
    <property type="match status" value="1"/>
</dbReference>
<dbReference type="InterPro" id="IPR045336">
    <property type="entry name" value="MmgE_PrpD_N"/>
</dbReference>
<organism evidence="4 5">
    <name type="scientific">Mycolicibacterium tokaiense</name>
    <dbReference type="NCBI Taxonomy" id="39695"/>
    <lineage>
        <taxon>Bacteria</taxon>
        <taxon>Bacillati</taxon>
        <taxon>Actinomycetota</taxon>
        <taxon>Actinomycetes</taxon>
        <taxon>Mycobacteriales</taxon>
        <taxon>Mycobacteriaceae</taxon>
        <taxon>Mycolicibacterium</taxon>
    </lineage>
</organism>
<evidence type="ECO:0000313" key="4">
    <source>
        <dbReference type="EMBL" id="STZ61565.1"/>
    </source>
</evidence>
<keyword evidence="4" id="KW-0456">Lyase</keyword>
<evidence type="ECO:0000313" key="5">
    <source>
        <dbReference type="Proteomes" id="UP000254978"/>
    </source>
</evidence>
<dbReference type="InterPro" id="IPR036148">
    <property type="entry name" value="MmgE/PrpD_sf"/>
</dbReference>
<dbReference type="EMBL" id="UGQT01000001">
    <property type="protein sequence ID" value="STZ61565.1"/>
    <property type="molecule type" value="Genomic_DNA"/>
</dbReference>
<accession>A0A378TP40</accession>
<sequence length="490" mass="52408">MALLQSHPNDPGAAGGKYRTDSLLTTAVSVDDRRGHPMKLDDLAEFVVQAQSADIGHPELLRRNLLDSVACAIAALGGETLGRLRDQIDIVGGTPRATLIGGGRTSVDQAALYNSVAVRSADLLDTYLTPGGLCHPADNIGALLAVADSVRAGGADFLLAMALAYEVQCRFSAAVPVMARGLNHALQLAISVAAGAARLYGLDAGQTANAIAMAAADNVSLAAIHSEPVSNWKGISPGITAQRAVYATGLARLGVTGPRGLFEGPNGLEQLFGQTIDLRLDDRSLNVVEQTHLKQFSALIHGQAPIETILTLADGVHPDDVDRMEVAVFQTAYDIAGGGTFGPKDTPRTKEQADYNLKYLLAVALLDGHVGPDQLRTERVVQADVQSLLRRITVHPDDQLTAAYPRATPVRIDLWLSDGQHLSRAQDDFHGAATRPFDWARTVEKFHWLAERHAERDLRDTIINTVAGVVHTPISALTDLLTHVHLEEQR</sequence>
<dbReference type="GO" id="GO:0047547">
    <property type="term" value="F:2-methylcitrate dehydratase activity"/>
    <property type="evidence" value="ECO:0007669"/>
    <property type="project" value="UniProtKB-EC"/>
</dbReference>
<dbReference type="InterPro" id="IPR045337">
    <property type="entry name" value="MmgE_PrpD_C"/>
</dbReference>
<dbReference type="PANTHER" id="PTHR16943">
    <property type="entry name" value="2-METHYLCITRATE DEHYDRATASE-RELATED"/>
    <property type="match status" value="1"/>
</dbReference>
<dbReference type="RefSeq" id="WP_232068051.1">
    <property type="nucleotide sequence ID" value="NZ_AP022600.1"/>
</dbReference>
<feature type="domain" description="MmgE/PrpD N-terminal" evidence="2">
    <location>
        <begin position="42"/>
        <end position="275"/>
    </location>
</feature>
<dbReference type="SUPFAM" id="SSF103378">
    <property type="entry name" value="2-methylcitrate dehydratase PrpD"/>
    <property type="match status" value="1"/>
</dbReference>
<dbReference type="InterPro" id="IPR042183">
    <property type="entry name" value="MmgE/PrpD_sf_1"/>
</dbReference>
<reference evidence="4 5" key="1">
    <citation type="submission" date="2018-06" db="EMBL/GenBank/DDBJ databases">
        <authorList>
            <consortium name="Pathogen Informatics"/>
            <person name="Doyle S."/>
        </authorList>
    </citation>
    <scope>NUCLEOTIDE SEQUENCE [LARGE SCALE GENOMIC DNA]</scope>
    <source>
        <strain evidence="4 5">NCTC10821</strain>
    </source>
</reference>
<dbReference type="Proteomes" id="UP000254978">
    <property type="component" value="Unassembled WGS sequence"/>
</dbReference>
<dbReference type="InterPro" id="IPR005656">
    <property type="entry name" value="MmgE_PrpD"/>
</dbReference>
<protein>
    <submittedName>
        <fullName evidence="4">2-methylcitrate dehydratase 1</fullName>
        <ecNumber evidence="4">4.2.1.79</ecNumber>
    </submittedName>
</protein>
<dbReference type="Pfam" id="PF19305">
    <property type="entry name" value="MmgE_PrpD_C"/>
    <property type="match status" value="1"/>
</dbReference>
<feature type="domain" description="MmgE/PrpD C-terminal" evidence="3">
    <location>
        <begin position="296"/>
        <end position="464"/>
    </location>
</feature>
<evidence type="ECO:0000256" key="1">
    <source>
        <dbReference type="ARBA" id="ARBA00006174"/>
    </source>
</evidence>
<dbReference type="EC" id="4.2.1.79" evidence="4"/>
<comment type="similarity">
    <text evidence="1">Belongs to the PrpD family.</text>
</comment>
<proteinExistence type="inferred from homology"/>
<evidence type="ECO:0000259" key="3">
    <source>
        <dbReference type="Pfam" id="PF19305"/>
    </source>
</evidence>
<dbReference type="AlphaFoldDB" id="A0A378TP40"/>
<name>A0A378TP40_9MYCO</name>
<keyword evidence="5" id="KW-1185">Reference proteome</keyword>
<dbReference type="InterPro" id="IPR042188">
    <property type="entry name" value="MmgE/PrpD_sf_2"/>
</dbReference>